<gene>
    <name evidence="2" type="ORF">BVRB_033080</name>
</gene>
<evidence type="ECO:0000256" key="1">
    <source>
        <dbReference type="SAM" id="MobiDB-lite"/>
    </source>
</evidence>
<reference evidence="2 3" key="1">
    <citation type="journal article" date="2014" name="Nature">
        <title>The genome of the recently domesticated crop plant sugar beet (Beta vulgaris).</title>
        <authorList>
            <person name="Dohm J.C."/>
            <person name="Minoche A.E."/>
            <person name="Holtgrawe D."/>
            <person name="Capella-Gutierrez S."/>
            <person name="Zakrzewski F."/>
            <person name="Tafer H."/>
            <person name="Rupp O."/>
            <person name="Sorensen T.R."/>
            <person name="Stracke R."/>
            <person name="Reinhardt R."/>
            <person name="Goesmann A."/>
            <person name="Kraft T."/>
            <person name="Schulz B."/>
            <person name="Stadler P.F."/>
            <person name="Schmidt T."/>
            <person name="Gabaldon T."/>
            <person name="Lehrach H."/>
            <person name="Weisshaar B."/>
            <person name="Himmelbauer H."/>
        </authorList>
    </citation>
    <scope>NUCLEOTIDE SEQUENCE [LARGE SCALE GENOMIC DNA]</scope>
    <source>
        <tissue evidence="2">Taproot</tissue>
    </source>
</reference>
<dbReference type="Gramene" id="KMS93279">
    <property type="protein sequence ID" value="KMS93279"/>
    <property type="gene ID" value="BVRB_033080"/>
</dbReference>
<evidence type="ECO:0000313" key="3">
    <source>
        <dbReference type="Proteomes" id="UP000035740"/>
    </source>
</evidence>
<dbReference type="EMBL" id="KQ104684">
    <property type="protein sequence ID" value="KMS93279.1"/>
    <property type="molecule type" value="Genomic_DNA"/>
</dbReference>
<dbReference type="OrthoDB" id="10675869at2759"/>
<organism evidence="2 3">
    <name type="scientific">Beta vulgaris subsp. vulgaris</name>
    <name type="common">Beet</name>
    <dbReference type="NCBI Taxonomy" id="3555"/>
    <lineage>
        <taxon>Eukaryota</taxon>
        <taxon>Viridiplantae</taxon>
        <taxon>Streptophyta</taxon>
        <taxon>Embryophyta</taxon>
        <taxon>Tracheophyta</taxon>
        <taxon>Spermatophyta</taxon>
        <taxon>Magnoliopsida</taxon>
        <taxon>eudicotyledons</taxon>
        <taxon>Gunneridae</taxon>
        <taxon>Pentapetalae</taxon>
        <taxon>Caryophyllales</taxon>
        <taxon>Chenopodiaceae</taxon>
        <taxon>Betoideae</taxon>
        <taxon>Beta</taxon>
    </lineage>
</organism>
<sequence>PSSAVEEFIVEETENNSAYTADSQSDGSSYQATDDSAGKDPLMRELIRDCLRVIGSMSRSGLINQSQKLALKGLAFRKDKRIVDIAKRFYQSKSNVHTDDRELIMHDMELAFARLACNIN</sequence>
<keyword evidence="3" id="KW-1185">Reference proteome</keyword>
<feature type="non-terminal residue" evidence="2">
    <location>
        <position position="1"/>
    </location>
</feature>
<accession>A0A0J8AWR5</accession>
<dbReference type="AlphaFoldDB" id="A0A0J8AWR5"/>
<feature type="region of interest" description="Disordered" evidence="1">
    <location>
        <begin position="15"/>
        <end position="37"/>
    </location>
</feature>
<feature type="compositionally biased region" description="Polar residues" evidence="1">
    <location>
        <begin position="15"/>
        <end position="34"/>
    </location>
</feature>
<protein>
    <submittedName>
        <fullName evidence="2">Uncharacterized protein</fullName>
    </submittedName>
</protein>
<proteinExistence type="predicted"/>
<name>A0A0J8AWR5_BETVV</name>
<dbReference type="Proteomes" id="UP000035740">
    <property type="component" value="Unassembled WGS sequence"/>
</dbReference>
<evidence type="ECO:0000313" key="2">
    <source>
        <dbReference type="EMBL" id="KMS93279.1"/>
    </source>
</evidence>